<dbReference type="PROSITE" id="PS00761">
    <property type="entry name" value="SPASE_I_3"/>
    <property type="match status" value="1"/>
</dbReference>
<evidence type="ECO:0000259" key="8">
    <source>
        <dbReference type="Pfam" id="PF10502"/>
    </source>
</evidence>
<dbReference type="AlphaFoldDB" id="B3QXN3"/>
<evidence type="ECO:0000256" key="7">
    <source>
        <dbReference type="RuleBase" id="RU362042"/>
    </source>
</evidence>
<dbReference type="GO" id="GO:0016020">
    <property type="term" value="C:membrane"/>
    <property type="evidence" value="ECO:0007669"/>
    <property type="project" value="UniProtKB-SubCell"/>
</dbReference>
<evidence type="ECO:0000256" key="5">
    <source>
        <dbReference type="ARBA" id="ARBA00022801"/>
    </source>
</evidence>
<feature type="domain" description="Peptidase S26" evidence="8">
    <location>
        <begin position="36"/>
        <end position="269"/>
    </location>
</feature>
<evidence type="ECO:0000313" key="10">
    <source>
        <dbReference type="Proteomes" id="UP000001208"/>
    </source>
</evidence>
<dbReference type="Gene3D" id="2.10.109.10">
    <property type="entry name" value="Umud Fragment, subunit A"/>
    <property type="match status" value="2"/>
</dbReference>
<feature type="transmembrane region" description="Helical" evidence="7">
    <location>
        <begin position="38"/>
        <end position="56"/>
    </location>
</feature>
<reference evidence="9 10" key="1">
    <citation type="submission" date="2008-06" db="EMBL/GenBank/DDBJ databases">
        <title>Complete sequence of Chloroherpeton thalassium ATCC 35110.</title>
        <authorList>
            <consortium name="US DOE Joint Genome Institute"/>
            <person name="Lucas S."/>
            <person name="Copeland A."/>
            <person name="Lapidus A."/>
            <person name="Glavina del Rio T."/>
            <person name="Dalin E."/>
            <person name="Tice H."/>
            <person name="Bruce D."/>
            <person name="Goodwin L."/>
            <person name="Pitluck S."/>
            <person name="Schmutz J."/>
            <person name="Larimer F."/>
            <person name="Land M."/>
            <person name="Hauser L."/>
            <person name="Kyrpides N."/>
            <person name="Mikhailova N."/>
            <person name="Liu Z."/>
            <person name="Li T."/>
            <person name="Zhao F."/>
            <person name="Overmann J."/>
            <person name="Bryant D.A."/>
            <person name="Richardson P."/>
        </authorList>
    </citation>
    <scope>NUCLEOTIDE SEQUENCE [LARGE SCALE GENOMIC DNA]</scope>
    <source>
        <strain evidence="10">ATCC 35110 / GB-78</strain>
    </source>
</reference>
<dbReference type="Pfam" id="PF10502">
    <property type="entry name" value="Peptidase_S26"/>
    <property type="match status" value="1"/>
</dbReference>
<name>B3QXN3_CHLT3</name>
<comment type="subcellular location">
    <subcellularLocation>
        <location evidence="7">Membrane</location>
        <topology evidence="7">Single-pass type II membrane protein</topology>
    </subcellularLocation>
</comment>
<dbReference type="InterPro" id="IPR019533">
    <property type="entry name" value="Peptidase_S26"/>
</dbReference>
<dbReference type="NCBIfam" id="TIGR02227">
    <property type="entry name" value="sigpep_I_bact"/>
    <property type="match status" value="2"/>
</dbReference>
<dbReference type="Proteomes" id="UP000001208">
    <property type="component" value="Chromosome"/>
</dbReference>
<dbReference type="PANTHER" id="PTHR43390:SF1">
    <property type="entry name" value="CHLOROPLAST PROCESSING PEPTIDASE"/>
    <property type="match status" value="1"/>
</dbReference>
<evidence type="ECO:0000256" key="1">
    <source>
        <dbReference type="ARBA" id="ARBA00000677"/>
    </source>
</evidence>
<accession>B3QXN3</accession>
<evidence type="ECO:0000313" key="9">
    <source>
        <dbReference type="EMBL" id="ACF14948.1"/>
    </source>
</evidence>
<dbReference type="eggNOG" id="COG0681">
    <property type="taxonomic scope" value="Bacteria"/>
</dbReference>
<dbReference type="CDD" id="cd06530">
    <property type="entry name" value="S26_SPase_I"/>
    <property type="match status" value="1"/>
</dbReference>
<evidence type="ECO:0000256" key="2">
    <source>
        <dbReference type="ARBA" id="ARBA00009370"/>
    </source>
</evidence>
<sequence length="297" mass="33491">MDSILKAKDDKSVVNKKSKSSDILKNEKATTKNSAREWAEALIFAAIAAAIIRSFIIEAYRIPTGSMENTLLAGDFLFVNKFVYGARIPFLGWRLPEFKEVENGDIVVFKFPKDPEVNYIKRCIAVAGQTLEIKNKEVFVDGKIQPFPPEGKFIGDTMPPGHPDINIFPTFSSFNKDYYGPIKIPKRGDNVTLNAASFYTYKDVLEYEGHSVSLMGNQVIVDGAPMATYEVKQNYYFMMGDNRDNSLDGRYWGFMPESNLVGSALIIFWSWNPDISLLNPIDKISSIRWGRLGSLIH</sequence>
<comment type="similarity">
    <text evidence="2 7">Belongs to the peptidase S26 family.</text>
</comment>
<feature type="active site" evidence="6">
    <location>
        <position position="66"/>
    </location>
</feature>
<dbReference type="GO" id="GO:0006465">
    <property type="term" value="P:signal peptide processing"/>
    <property type="evidence" value="ECO:0007669"/>
    <property type="project" value="InterPro"/>
</dbReference>
<dbReference type="InterPro" id="IPR019758">
    <property type="entry name" value="Pept_S26A_signal_pept_1_CS"/>
</dbReference>
<evidence type="ECO:0000256" key="3">
    <source>
        <dbReference type="ARBA" id="ARBA00013208"/>
    </source>
</evidence>
<gene>
    <name evidence="9" type="ordered locus">Ctha_2499</name>
</gene>
<evidence type="ECO:0000256" key="6">
    <source>
        <dbReference type="PIRSR" id="PIRSR600223-1"/>
    </source>
</evidence>
<dbReference type="HOGENOM" id="CLU_028723_1_1_10"/>
<dbReference type="InterPro" id="IPR000223">
    <property type="entry name" value="Pept_S26A_signal_pept_1"/>
</dbReference>
<keyword evidence="7" id="KW-1133">Transmembrane helix</keyword>
<dbReference type="InterPro" id="IPR036286">
    <property type="entry name" value="LexA/Signal_pep-like_sf"/>
</dbReference>
<dbReference type="EC" id="3.4.21.89" evidence="3 7"/>
<organism evidence="9 10">
    <name type="scientific">Chloroherpeton thalassium (strain ATCC 35110 / GB-78)</name>
    <dbReference type="NCBI Taxonomy" id="517418"/>
    <lineage>
        <taxon>Bacteria</taxon>
        <taxon>Pseudomonadati</taxon>
        <taxon>Chlorobiota</taxon>
        <taxon>Chlorobiia</taxon>
        <taxon>Chlorobiales</taxon>
        <taxon>Chloroherpetonaceae</taxon>
        <taxon>Chloroherpeton</taxon>
    </lineage>
</organism>
<keyword evidence="7" id="KW-0472">Membrane</keyword>
<proteinExistence type="inferred from homology"/>
<dbReference type="KEGG" id="cts:Ctha_2499"/>
<dbReference type="PANTHER" id="PTHR43390">
    <property type="entry name" value="SIGNAL PEPTIDASE I"/>
    <property type="match status" value="1"/>
</dbReference>
<keyword evidence="7" id="KW-0645">Protease</keyword>
<keyword evidence="7" id="KW-0812">Transmembrane</keyword>
<dbReference type="STRING" id="517418.Ctha_2499"/>
<protein>
    <recommendedName>
        <fullName evidence="4 7">Signal peptidase I</fullName>
        <ecNumber evidence="3 7">3.4.21.89</ecNumber>
    </recommendedName>
</protein>
<feature type="active site" evidence="6">
    <location>
        <position position="121"/>
    </location>
</feature>
<dbReference type="GO" id="GO:0004252">
    <property type="term" value="F:serine-type endopeptidase activity"/>
    <property type="evidence" value="ECO:0007669"/>
    <property type="project" value="InterPro"/>
</dbReference>
<comment type="catalytic activity">
    <reaction evidence="1 7">
        <text>Cleavage of hydrophobic, N-terminal signal or leader sequences from secreted and periplasmic proteins.</text>
        <dbReference type="EC" id="3.4.21.89"/>
    </reaction>
</comment>
<keyword evidence="5 7" id="KW-0378">Hydrolase</keyword>
<evidence type="ECO:0000256" key="4">
    <source>
        <dbReference type="ARBA" id="ARBA00019232"/>
    </source>
</evidence>
<dbReference type="SUPFAM" id="SSF51306">
    <property type="entry name" value="LexA/Signal peptidase"/>
    <property type="match status" value="1"/>
</dbReference>
<dbReference type="EMBL" id="CP001100">
    <property type="protein sequence ID" value="ACF14948.1"/>
    <property type="molecule type" value="Genomic_DNA"/>
</dbReference>
<dbReference type="PRINTS" id="PR00727">
    <property type="entry name" value="LEADERPTASE"/>
</dbReference>
<keyword evidence="10" id="KW-1185">Reference proteome</keyword>
<dbReference type="GO" id="GO:0009003">
    <property type="term" value="F:signal peptidase activity"/>
    <property type="evidence" value="ECO:0007669"/>
    <property type="project" value="UniProtKB-EC"/>
</dbReference>